<comment type="caution">
    <text evidence="1">The sequence shown here is derived from an EMBL/GenBank/DDBJ whole genome shotgun (WGS) entry which is preliminary data.</text>
</comment>
<dbReference type="Proteomes" id="UP000693970">
    <property type="component" value="Unassembled WGS sequence"/>
</dbReference>
<proteinExistence type="predicted"/>
<protein>
    <submittedName>
        <fullName evidence="1">Uncharacterized protein</fullName>
    </submittedName>
</protein>
<evidence type="ECO:0000313" key="2">
    <source>
        <dbReference type="Proteomes" id="UP000693970"/>
    </source>
</evidence>
<gene>
    <name evidence="1" type="ORF">IV203_037982</name>
</gene>
<accession>A0A9K3PZF4</accession>
<name>A0A9K3PZF4_9STRA</name>
<reference evidence="1" key="2">
    <citation type="submission" date="2021-04" db="EMBL/GenBank/DDBJ databases">
        <authorList>
            <person name="Podell S."/>
        </authorList>
    </citation>
    <scope>NUCLEOTIDE SEQUENCE</scope>
    <source>
        <strain evidence="1">Hildebrandi</strain>
    </source>
</reference>
<organism evidence="1 2">
    <name type="scientific">Nitzschia inconspicua</name>
    <dbReference type="NCBI Taxonomy" id="303405"/>
    <lineage>
        <taxon>Eukaryota</taxon>
        <taxon>Sar</taxon>
        <taxon>Stramenopiles</taxon>
        <taxon>Ochrophyta</taxon>
        <taxon>Bacillariophyta</taxon>
        <taxon>Bacillariophyceae</taxon>
        <taxon>Bacillariophycidae</taxon>
        <taxon>Bacillariales</taxon>
        <taxon>Bacillariaceae</taxon>
        <taxon>Nitzschia</taxon>
    </lineage>
</organism>
<dbReference type="EMBL" id="JAGRRH010000009">
    <property type="protein sequence ID" value="KAG7364780.1"/>
    <property type="molecule type" value="Genomic_DNA"/>
</dbReference>
<dbReference type="AlphaFoldDB" id="A0A9K3PZF4"/>
<sequence>MPATSNGCSVAKAFVAVRIRGSGVASVNVDYRWTSPHTIPSGFAKVCRDNGWDVKPTWQRLNNGREWMCSTSNDAYIYRNAADGYWWIDEPGGMGVFIAPITSQEHEEEGNQRRLPPVTGWTPLAPNFLPLPQIEIVHGNEDCSSDV</sequence>
<keyword evidence="2" id="KW-1185">Reference proteome</keyword>
<dbReference type="OrthoDB" id="40372at2759"/>
<reference evidence="1" key="1">
    <citation type="journal article" date="2021" name="Sci. Rep.">
        <title>Diploid genomic architecture of Nitzschia inconspicua, an elite biomass production diatom.</title>
        <authorList>
            <person name="Oliver A."/>
            <person name="Podell S."/>
            <person name="Pinowska A."/>
            <person name="Traller J.C."/>
            <person name="Smith S.R."/>
            <person name="McClure R."/>
            <person name="Beliaev A."/>
            <person name="Bohutskyi P."/>
            <person name="Hill E.A."/>
            <person name="Rabines A."/>
            <person name="Zheng H."/>
            <person name="Allen L.Z."/>
            <person name="Kuo A."/>
            <person name="Grigoriev I.V."/>
            <person name="Allen A.E."/>
            <person name="Hazlebeck D."/>
            <person name="Allen E.E."/>
        </authorList>
    </citation>
    <scope>NUCLEOTIDE SEQUENCE</scope>
    <source>
        <strain evidence="1">Hildebrandi</strain>
    </source>
</reference>
<evidence type="ECO:0000313" key="1">
    <source>
        <dbReference type="EMBL" id="KAG7364780.1"/>
    </source>
</evidence>